<dbReference type="PANTHER" id="PTHR23271:SF1">
    <property type="entry name" value="U3 SMALL NUCLEOLAR RNA-ASSOCIATED PROTEIN 6 HOMOLOG"/>
    <property type="match status" value="1"/>
</dbReference>
<dbReference type="OrthoDB" id="28112at2759"/>
<sequence>MSASDKARYYLEQLVPELREFKKKKIFTEEEISSITKKRSDFEHRINARGPSPADYARYAEYEMNLDALRKKRIKRLGVKAPTHTGQRRVFFILDRATRKFHGDVSLWQQYIDYARKQKAYKKLAQIFTNALRLHPREVDLWIYAAQHSLQDHGDMMQARGYMQRGLRFCQSSRQLWLQYAKLEMIYIAKIGARQRILGLDKVEERDGIDEQNDDEGADVMILPRLTGEDINPTLEGDEPDQKSLETLNATPALSGAIPIAVFDAAMNQFNNDAGFAYDFYHMLLEFEECACLRRVLGHVADSLITAHPANAKAQECHIRYPVAGINPCSPEFPRAFSLALGRLKKHMKDDNPVLALLAPHITTWLQRLLETENLDPALRKVIQVTLKSASRQMESLQDIIDTAEPPPASVHKI</sequence>
<evidence type="ECO:0000256" key="5">
    <source>
        <dbReference type="ARBA" id="ARBA00023242"/>
    </source>
</evidence>
<evidence type="ECO:0000256" key="2">
    <source>
        <dbReference type="ARBA" id="ARBA00010734"/>
    </source>
</evidence>
<evidence type="ECO:0000256" key="1">
    <source>
        <dbReference type="ARBA" id="ARBA00004604"/>
    </source>
</evidence>
<dbReference type="GO" id="GO:0030515">
    <property type="term" value="F:snoRNA binding"/>
    <property type="evidence" value="ECO:0007669"/>
    <property type="project" value="InterPro"/>
</dbReference>
<comment type="similarity">
    <text evidence="2">Belongs to the UTP6 family.</text>
</comment>
<dbReference type="InterPro" id="IPR013949">
    <property type="entry name" value="Utp6"/>
</dbReference>
<proteinExistence type="inferred from homology"/>
<comment type="subcellular location">
    <subcellularLocation>
        <location evidence="1">Nucleus</location>
        <location evidence="1">Nucleolus</location>
    </subcellularLocation>
</comment>
<dbReference type="Pfam" id="PF23240">
    <property type="entry name" value="HAT_PRP39_N"/>
    <property type="match status" value="1"/>
</dbReference>
<dbReference type="Proteomes" id="UP000243519">
    <property type="component" value="Unassembled WGS sequence"/>
</dbReference>
<evidence type="ECO:0000313" key="8">
    <source>
        <dbReference type="Proteomes" id="UP000243519"/>
    </source>
</evidence>
<dbReference type="Pfam" id="PF08640">
    <property type="entry name" value="U3_assoc_6"/>
    <property type="match status" value="1"/>
</dbReference>
<keyword evidence="5" id="KW-0539">Nucleus</keyword>
<dbReference type="GO" id="GO:0000462">
    <property type="term" value="P:maturation of SSU-rRNA from tricistronic rRNA transcript (SSU-rRNA, 5.8S rRNA, LSU-rRNA)"/>
    <property type="evidence" value="ECO:0007669"/>
    <property type="project" value="InterPro"/>
</dbReference>
<evidence type="ECO:0000256" key="3">
    <source>
        <dbReference type="ARBA" id="ARBA00022552"/>
    </source>
</evidence>
<organism evidence="7 8">
    <name type="scientific">Trichophyton violaceum</name>
    <dbReference type="NCBI Taxonomy" id="34388"/>
    <lineage>
        <taxon>Eukaryota</taxon>
        <taxon>Fungi</taxon>
        <taxon>Dikarya</taxon>
        <taxon>Ascomycota</taxon>
        <taxon>Pezizomycotina</taxon>
        <taxon>Eurotiomycetes</taxon>
        <taxon>Eurotiomycetidae</taxon>
        <taxon>Onygenales</taxon>
        <taxon>Arthrodermataceae</taxon>
        <taxon>Trichophyton</taxon>
    </lineage>
</organism>
<feature type="domain" description="U3 small nucleolar RNA-associated protein 6 N-terminal" evidence="6">
    <location>
        <begin position="11"/>
        <end position="83"/>
    </location>
</feature>
<evidence type="ECO:0000256" key="4">
    <source>
        <dbReference type="ARBA" id="ARBA00022737"/>
    </source>
</evidence>
<dbReference type="SUPFAM" id="SSF48452">
    <property type="entry name" value="TPR-like"/>
    <property type="match status" value="1"/>
</dbReference>
<accession>A0A178FSW6</accession>
<reference evidence="7 8" key="1">
    <citation type="submission" date="2016-05" db="EMBL/GenBank/DDBJ databases">
        <title>Genome sequencing of Trichophyton violaceum CMCC(F)T3l isolated from hair.</title>
        <authorList>
            <person name="Zhan P."/>
            <person name="Tao Y."/>
            <person name="Liu W."/>
        </authorList>
    </citation>
    <scope>NUCLEOTIDE SEQUENCE [LARGE SCALE GENOMIC DNA]</scope>
    <source>
        <strain evidence="8">CMCC(F)T3l</strain>
    </source>
</reference>
<dbReference type="GO" id="GO:0034388">
    <property type="term" value="C:Pwp2p-containing subcomplex of 90S preribosome"/>
    <property type="evidence" value="ECO:0007669"/>
    <property type="project" value="TreeGrafter"/>
</dbReference>
<comment type="caution">
    <text evidence="7">The sequence shown here is derived from an EMBL/GenBank/DDBJ whole genome shotgun (WGS) entry which is preliminary data.</text>
</comment>
<dbReference type="InterPro" id="IPR003107">
    <property type="entry name" value="HAT"/>
</dbReference>
<keyword evidence="8" id="KW-1185">Reference proteome</keyword>
<protein>
    <submittedName>
        <fullName evidence="7">rRNA processing protein Utp6</fullName>
    </submittedName>
</protein>
<dbReference type="InterPro" id="IPR011990">
    <property type="entry name" value="TPR-like_helical_dom_sf"/>
</dbReference>
<gene>
    <name evidence="7" type="ORF">A7D00_0816</name>
</gene>
<dbReference type="AlphaFoldDB" id="A0A178FSW6"/>
<keyword evidence="3" id="KW-0698">rRNA processing</keyword>
<dbReference type="Gene3D" id="1.25.40.10">
    <property type="entry name" value="Tetratricopeptide repeat domain"/>
    <property type="match status" value="1"/>
</dbReference>
<dbReference type="GO" id="GO:0032040">
    <property type="term" value="C:small-subunit processome"/>
    <property type="evidence" value="ECO:0007669"/>
    <property type="project" value="TreeGrafter"/>
</dbReference>
<keyword evidence="4" id="KW-0677">Repeat</keyword>
<dbReference type="SMART" id="SM00386">
    <property type="entry name" value="HAT"/>
    <property type="match status" value="3"/>
</dbReference>
<dbReference type="PANTHER" id="PTHR23271">
    <property type="entry name" value="HEPATOCELLULAR CARCINOMA-ASSOCIATED ANTIGEN 66"/>
    <property type="match status" value="1"/>
</dbReference>
<evidence type="ECO:0000313" key="7">
    <source>
        <dbReference type="EMBL" id="OAL75218.1"/>
    </source>
</evidence>
<dbReference type="EMBL" id="LHPN01000001">
    <property type="protein sequence ID" value="OAL75218.1"/>
    <property type="molecule type" value="Genomic_DNA"/>
</dbReference>
<evidence type="ECO:0000259" key="6">
    <source>
        <dbReference type="Pfam" id="PF08640"/>
    </source>
</evidence>
<name>A0A178FSW6_TRIVO</name>
<dbReference type="InterPro" id="IPR055347">
    <property type="entry name" value="UTP6_N"/>
</dbReference>